<dbReference type="InterPro" id="IPR000086">
    <property type="entry name" value="NUDIX_hydrolase_dom"/>
</dbReference>
<evidence type="ECO:0000256" key="1">
    <source>
        <dbReference type="ARBA" id="ARBA00001946"/>
    </source>
</evidence>
<comment type="caution">
    <text evidence="4">The sequence shown here is derived from an EMBL/GenBank/DDBJ whole genome shotgun (WGS) entry which is preliminary data.</text>
</comment>
<dbReference type="Proteomes" id="UP000885936">
    <property type="component" value="Unassembled WGS sequence"/>
</dbReference>
<evidence type="ECO:0000256" key="2">
    <source>
        <dbReference type="ARBA" id="ARBA00022801"/>
    </source>
</evidence>
<name>A0A7J2S190_9EURY</name>
<keyword evidence="2" id="KW-0378">Hydrolase</keyword>
<organism evidence="4">
    <name type="scientific">Candidatus Syntropharchaeum butanivorans</name>
    <dbReference type="NCBI Taxonomy" id="1839936"/>
    <lineage>
        <taxon>Archaea</taxon>
        <taxon>Methanobacteriati</taxon>
        <taxon>Methanobacteriota</taxon>
        <taxon>Stenosarchaea group</taxon>
        <taxon>Methanomicrobia</taxon>
        <taxon>Methanosarcinales</taxon>
        <taxon>ANME-2 cluster</taxon>
        <taxon>Candidatus Syntropharchaeum</taxon>
    </lineage>
</organism>
<evidence type="ECO:0000259" key="3">
    <source>
        <dbReference type="PROSITE" id="PS51462"/>
    </source>
</evidence>
<proteinExistence type="predicted"/>
<dbReference type="PANTHER" id="PTHR43046">
    <property type="entry name" value="GDP-MANNOSE MANNOSYL HYDROLASE"/>
    <property type="match status" value="1"/>
</dbReference>
<protein>
    <submittedName>
        <fullName evidence="4">NUDIX domain-containing protein</fullName>
    </submittedName>
</protein>
<feature type="domain" description="Nudix hydrolase" evidence="3">
    <location>
        <begin position="7"/>
        <end position="143"/>
    </location>
</feature>
<dbReference type="PROSITE" id="PS51462">
    <property type="entry name" value="NUDIX"/>
    <property type="match status" value="1"/>
</dbReference>
<accession>A0A7J2S190</accession>
<comment type="cofactor">
    <cofactor evidence="1">
        <name>Mg(2+)</name>
        <dbReference type="ChEBI" id="CHEBI:18420"/>
    </cofactor>
</comment>
<dbReference type="GO" id="GO:0016787">
    <property type="term" value="F:hydrolase activity"/>
    <property type="evidence" value="ECO:0007669"/>
    <property type="project" value="UniProtKB-KW"/>
</dbReference>
<dbReference type="Pfam" id="PF00293">
    <property type="entry name" value="NUDIX"/>
    <property type="match status" value="1"/>
</dbReference>
<dbReference type="PROSITE" id="PS00893">
    <property type="entry name" value="NUDIX_BOX"/>
    <property type="match status" value="1"/>
</dbReference>
<dbReference type="EMBL" id="DRIE01000076">
    <property type="protein sequence ID" value="HEC57135.1"/>
    <property type="molecule type" value="Genomic_DNA"/>
</dbReference>
<gene>
    <name evidence="4" type="ORF">ENI32_04530</name>
</gene>
<evidence type="ECO:0000313" key="4">
    <source>
        <dbReference type="EMBL" id="HEC57135.1"/>
    </source>
</evidence>
<dbReference type="SUPFAM" id="SSF55811">
    <property type="entry name" value="Nudix"/>
    <property type="match status" value="1"/>
</dbReference>
<dbReference type="Gene3D" id="3.90.79.10">
    <property type="entry name" value="Nucleoside Triphosphate Pyrophosphohydrolase"/>
    <property type="match status" value="1"/>
</dbReference>
<reference evidence="4" key="1">
    <citation type="journal article" date="2020" name="mSystems">
        <title>Genome- and Community-Level Interaction Insights into Carbon Utilization and Element Cycling Functions of Hydrothermarchaeota in Hydrothermal Sediment.</title>
        <authorList>
            <person name="Zhou Z."/>
            <person name="Liu Y."/>
            <person name="Xu W."/>
            <person name="Pan J."/>
            <person name="Luo Z.H."/>
            <person name="Li M."/>
        </authorList>
    </citation>
    <scope>NUCLEOTIDE SEQUENCE [LARGE SCALE GENOMIC DNA]</scope>
    <source>
        <strain evidence="4">HyVt-386</strain>
    </source>
</reference>
<dbReference type="InterPro" id="IPR015797">
    <property type="entry name" value="NUDIX_hydrolase-like_dom_sf"/>
</dbReference>
<dbReference type="AlphaFoldDB" id="A0A7J2S190"/>
<sequence length="150" mass="16912">MIVEGMGIVVAVGAVILDNEGRVLLGRHKPERRGFWAGKWICPGGKLMEGETIKDGILREVMEETHLSIELCDPLPPFERIVWDEGSVILHVIYIDYTARVVGGELEPDSDLGEAIWVSCDELRSIWYELHEDTRILLTNAHLCDWMGEA</sequence>
<dbReference type="PANTHER" id="PTHR43046:SF14">
    <property type="entry name" value="MUTT_NUDIX FAMILY PROTEIN"/>
    <property type="match status" value="1"/>
</dbReference>
<dbReference type="InterPro" id="IPR020084">
    <property type="entry name" value="NUDIX_hydrolase_CS"/>
</dbReference>